<evidence type="ECO:0000313" key="2">
    <source>
        <dbReference type="Proteomes" id="UP001060170"/>
    </source>
</evidence>
<protein>
    <submittedName>
        <fullName evidence="1">Uncharacterized protein</fullName>
    </submittedName>
</protein>
<accession>A0ACC0ER98</accession>
<organism evidence="1 2">
    <name type="scientific">Puccinia striiformis f. sp. tritici</name>
    <dbReference type="NCBI Taxonomy" id="168172"/>
    <lineage>
        <taxon>Eukaryota</taxon>
        <taxon>Fungi</taxon>
        <taxon>Dikarya</taxon>
        <taxon>Basidiomycota</taxon>
        <taxon>Pucciniomycotina</taxon>
        <taxon>Pucciniomycetes</taxon>
        <taxon>Pucciniales</taxon>
        <taxon>Pucciniaceae</taxon>
        <taxon>Puccinia</taxon>
    </lineage>
</organism>
<comment type="caution">
    <text evidence="1">The sequence shown here is derived from an EMBL/GenBank/DDBJ whole genome shotgun (WGS) entry which is preliminary data.</text>
</comment>
<sequence>MNENELPPIEEFDFPAPAEDYWDSDDERELDWIDTLPEDEEDNQPLEKEKKAEKEEDKKGVNSPWHPFRNKNCIKPTISSNAGNENLVIQIPSDIRFHDPNLLALPVDSFDLIYSEIETKNAKTLSNLCGDFMEEFDGAQVEKITLPNPQMSTEGFDAYDVRLEEEVLVMTPVLAFLADSPMHAEITNTPVPSSSLNPCRSCKLSAPSLAEKVTMKYLQEFLQMSSHGTQCLNEHRHWPDMIRDSKKIWEFIKKKKSEKATDKLSIVYGVRDQLNRQFASEIYESKKLRKKLKKKNQPIPEHLQAAIPQHIADMDRNDPESLLSPYLKLEGFDGSRHTPVEILHVFLLGVVKYLFRDFMNHLKPEEKDELVGFWRSFNTESLNIPSVKPMGLVKYASSLVGKDFKVIIQAAPFLFFQFMDAPKRNIWIALCHLAPLVFQTHIEDMNEYLIDLKNRIDIFLYHVIQSSAQWINKPKFHMLLHLPESIRLYGPASLFATEKFESYNGILRNASIHSNRQSPGQDIAITFSSYHSFRQIFSGSMFYDMMKKNLTKVSSQVTDVFTRITQIQNVFGYNHSISHPTQTYPSIKKDSVSKFDKLTVPENLKNHYCGYDIHQVSELHLNAKEVLKIKYFILFDLPSTQEPINPTVGRVNSIWCVKKPSGPSRYIIHASILKKMEGVNDWYQMAEFTVTEHSLFVNAEEVESCLNLQHNCHDGGCKLTKTRAMRIERNDSDVKALEITHKDDVNFILNSCSLHAIDPHRRTSGLVFRRVEPLQWLDALHEGFNNWKANKKKGKTVIPSVPSISCVDPSFLI</sequence>
<proteinExistence type="predicted"/>
<reference evidence="2" key="1">
    <citation type="journal article" date="2018" name="BMC Genomics">
        <title>Genomic insights into host adaptation between the wheat stripe rust pathogen (Puccinia striiformis f. sp. tritici) and the barley stripe rust pathogen (Puccinia striiformis f. sp. hordei).</title>
        <authorList>
            <person name="Xia C."/>
            <person name="Wang M."/>
            <person name="Yin C."/>
            <person name="Cornejo O.E."/>
            <person name="Hulbert S.H."/>
            <person name="Chen X."/>
        </authorList>
    </citation>
    <scope>NUCLEOTIDE SEQUENCE [LARGE SCALE GENOMIC DNA]</scope>
    <source>
        <strain evidence="2">93-210</strain>
    </source>
</reference>
<reference evidence="1 2" key="3">
    <citation type="journal article" date="2022" name="Microbiol. Spectr.">
        <title>Folding features and dynamics of 3D genome architecture in plant fungal pathogens.</title>
        <authorList>
            <person name="Xia C."/>
        </authorList>
    </citation>
    <scope>NUCLEOTIDE SEQUENCE [LARGE SCALE GENOMIC DNA]</scope>
    <source>
        <strain evidence="1 2">93-210</strain>
    </source>
</reference>
<dbReference type="EMBL" id="CM045868">
    <property type="protein sequence ID" value="KAI7957344.1"/>
    <property type="molecule type" value="Genomic_DNA"/>
</dbReference>
<name>A0ACC0ER98_9BASI</name>
<evidence type="ECO:0000313" key="1">
    <source>
        <dbReference type="EMBL" id="KAI7957344.1"/>
    </source>
</evidence>
<reference evidence="2" key="2">
    <citation type="journal article" date="2018" name="Mol. Plant Microbe Interact.">
        <title>Genome sequence resources for the wheat stripe rust pathogen (Puccinia striiformis f. sp. tritici) and the barley stripe rust pathogen (Puccinia striiformis f. sp. hordei).</title>
        <authorList>
            <person name="Xia C."/>
            <person name="Wang M."/>
            <person name="Yin C."/>
            <person name="Cornejo O.E."/>
            <person name="Hulbert S.H."/>
            <person name="Chen X."/>
        </authorList>
    </citation>
    <scope>NUCLEOTIDE SEQUENCE [LARGE SCALE GENOMIC DNA]</scope>
    <source>
        <strain evidence="2">93-210</strain>
    </source>
</reference>
<gene>
    <name evidence="1" type="ORF">MJO28_004439</name>
</gene>
<dbReference type="Proteomes" id="UP001060170">
    <property type="component" value="Chromosome 4"/>
</dbReference>
<keyword evidence="2" id="KW-1185">Reference proteome</keyword>